<keyword evidence="2" id="KW-1185">Reference proteome</keyword>
<protein>
    <submittedName>
        <fullName evidence="1">Uncharacterized protein</fullName>
    </submittedName>
</protein>
<sequence>MMFLQPLTQGLPHLIKNI</sequence>
<evidence type="ECO:0000313" key="1">
    <source>
        <dbReference type="EMBL" id="KAI7729304.1"/>
    </source>
</evidence>
<dbReference type="Proteomes" id="UP001206925">
    <property type="component" value="Unassembled WGS sequence"/>
</dbReference>
<comment type="caution">
    <text evidence="1">The sequence shown here is derived from an EMBL/GenBank/DDBJ whole genome shotgun (WGS) entry which is preliminary data.</text>
</comment>
<accession>A0AAD5BVW5</accession>
<proteinExistence type="predicted"/>
<evidence type="ECO:0000313" key="2">
    <source>
        <dbReference type="Proteomes" id="UP001206925"/>
    </source>
</evidence>
<dbReference type="AlphaFoldDB" id="A0AAD5BVW5"/>
<organism evidence="1 2">
    <name type="scientific">Ambrosia artemisiifolia</name>
    <name type="common">Common ragweed</name>
    <dbReference type="NCBI Taxonomy" id="4212"/>
    <lineage>
        <taxon>Eukaryota</taxon>
        <taxon>Viridiplantae</taxon>
        <taxon>Streptophyta</taxon>
        <taxon>Embryophyta</taxon>
        <taxon>Tracheophyta</taxon>
        <taxon>Spermatophyta</taxon>
        <taxon>Magnoliopsida</taxon>
        <taxon>eudicotyledons</taxon>
        <taxon>Gunneridae</taxon>
        <taxon>Pentapetalae</taxon>
        <taxon>asterids</taxon>
        <taxon>campanulids</taxon>
        <taxon>Asterales</taxon>
        <taxon>Asteraceae</taxon>
        <taxon>Asteroideae</taxon>
        <taxon>Heliantheae alliance</taxon>
        <taxon>Heliantheae</taxon>
        <taxon>Ambrosia</taxon>
    </lineage>
</organism>
<name>A0AAD5BVW5_AMBAR</name>
<gene>
    <name evidence="1" type="ORF">M8C21_018524</name>
</gene>
<dbReference type="EMBL" id="JAMZMK010011021">
    <property type="protein sequence ID" value="KAI7729304.1"/>
    <property type="molecule type" value="Genomic_DNA"/>
</dbReference>
<reference evidence="1" key="1">
    <citation type="submission" date="2022-06" db="EMBL/GenBank/DDBJ databases">
        <title>Uncovering the hologenomic basis of an extraordinary plant invasion.</title>
        <authorList>
            <person name="Bieker V.C."/>
            <person name="Martin M.D."/>
            <person name="Gilbert T."/>
            <person name="Hodgins K."/>
            <person name="Battlay P."/>
            <person name="Petersen B."/>
            <person name="Wilson J."/>
        </authorList>
    </citation>
    <scope>NUCLEOTIDE SEQUENCE</scope>
    <source>
        <strain evidence="1">AA19_3_7</strain>
        <tissue evidence="1">Leaf</tissue>
    </source>
</reference>
<feature type="non-terminal residue" evidence="1">
    <location>
        <position position="18"/>
    </location>
</feature>